<dbReference type="OrthoDB" id="10042902at2759"/>
<evidence type="ECO:0000313" key="3">
    <source>
        <dbReference type="EMBL" id="PVD36762.1"/>
    </source>
</evidence>
<dbReference type="PANTHER" id="PTHR22168:SF8">
    <property type="entry name" value="TRANSMEMBRANE PROTEIN 26"/>
    <property type="match status" value="1"/>
</dbReference>
<dbReference type="AlphaFoldDB" id="A0A2T7PTL6"/>
<feature type="compositionally biased region" description="Polar residues" evidence="1">
    <location>
        <begin position="113"/>
        <end position="123"/>
    </location>
</feature>
<feature type="compositionally biased region" description="Polar residues" evidence="1">
    <location>
        <begin position="157"/>
        <end position="171"/>
    </location>
</feature>
<dbReference type="Pfam" id="PF09772">
    <property type="entry name" value="Tmem26"/>
    <property type="match status" value="1"/>
</dbReference>
<evidence type="ECO:0000256" key="2">
    <source>
        <dbReference type="SAM" id="Phobius"/>
    </source>
</evidence>
<keyword evidence="2" id="KW-0812">Transmembrane</keyword>
<reference evidence="3 4" key="1">
    <citation type="submission" date="2018-04" db="EMBL/GenBank/DDBJ databases">
        <title>The genome of golden apple snail Pomacea canaliculata provides insight into stress tolerance and invasive adaptation.</title>
        <authorList>
            <person name="Liu C."/>
            <person name="Liu B."/>
            <person name="Ren Y."/>
            <person name="Zhang Y."/>
            <person name="Wang H."/>
            <person name="Li S."/>
            <person name="Jiang F."/>
            <person name="Yin L."/>
            <person name="Zhang G."/>
            <person name="Qian W."/>
            <person name="Fan W."/>
        </authorList>
    </citation>
    <scope>NUCLEOTIDE SEQUENCE [LARGE SCALE GENOMIC DNA]</scope>
    <source>
        <strain evidence="3">SZHN2017</strain>
        <tissue evidence="3">Muscle</tissue>
    </source>
</reference>
<dbReference type="InterPro" id="IPR019169">
    <property type="entry name" value="Transmembrane_26"/>
</dbReference>
<comment type="caution">
    <text evidence="3">The sequence shown here is derived from an EMBL/GenBank/DDBJ whole genome shotgun (WGS) entry which is preliminary data.</text>
</comment>
<keyword evidence="2" id="KW-1133">Transmembrane helix</keyword>
<keyword evidence="4" id="KW-1185">Reference proteome</keyword>
<feature type="compositionally biased region" description="Acidic residues" evidence="1">
    <location>
        <begin position="128"/>
        <end position="143"/>
    </location>
</feature>
<dbReference type="Proteomes" id="UP000245119">
    <property type="component" value="Linkage Group LG2"/>
</dbReference>
<evidence type="ECO:0000313" key="4">
    <source>
        <dbReference type="Proteomes" id="UP000245119"/>
    </source>
</evidence>
<accession>A0A2T7PTL6</accession>
<feature type="region of interest" description="Disordered" evidence="1">
    <location>
        <begin position="222"/>
        <end position="272"/>
    </location>
</feature>
<evidence type="ECO:0000256" key="1">
    <source>
        <dbReference type="SAM" id="MobiDB-lite"/>
    </source>
</evidence>
<gene>
    <name evidence="3" type="ORF">C0Q70_03752</name>
</gene>
<sequence>MNDTCLCCRQVLSILISVMLQDGPFLVLRMLLIFRYDVLSYTNLFFTSKNTLVLVLQFYRLIVLFTQRSSDHPATTTIIISKDDNGVLDRDVLFGSGADVRVTRSREKEGGTASVSDPVTPSDSYYRDEDDGEGELSEYEDDIMNVTEFKDKEQESKLTMPQRKTPTSVRRQSFKRQKAAAAESPHTSTERECDSIDNGICNTGTLTSMSSLPHSMSDAEVLSIHRGKGKGERRKISSDSTRGSMSDSREDVRKKEGKPKGMRRQRSAKEHWKNVQTFTRAIAFVNEAGKHKTIVLKPVETADKQTVYVLQSDFRTGKKI</sequence>
<keyword evidence="2" id="KW-0472">Membrane</keyword>
<feature type="compositionally biased region" description="Basic residues" evidence="1">
    <location>
        <begin position="255"/>
        <end position="266"/>
    </location>
</feature>
<name>A0A2T7PTL6_POMCA</name>
<feature type="transmembrane region" description="Helical" evidence="2">
    <location>
        <begin position="12"/>
        <end position="32"/>
    </location>
</feature>
<organism evidence="3 4">
    <name type="scientific">Pomacea canaliculata</name>
    <name type="common">Golden apple snail</name>
    <dbReference type="NCBI Taxonomy" id="400727"/>
    <lineage>
        <taxon>Eukaryota</taxon>
        <taxon>Metazoa</taxon>
        <taxon>Spiralia</taxon>
        <taxon>Lophotrochozoa</taxon>
        <taxon>Mollusca</taxon>
        <taxon>Gastropoda</taxon>
        <taxon>Caenogastropoda</taxon>
        <taxon>Architaenioglossa</taxon>
        <taxon>Ampullarioidea</taxon>
        <taxon>Ampullariidae</taxon>
        <taxon>Pomacea</taxon>
    </lineage>
</organism>
<protein>
    <submittedName>
        <fullName evidence="3">Uncharacterized protein</fullName>
    </submittedName>
</protein>
<dbReference type="EMBL" id="PZQS01000002">
    <property type="protein sequence ID" value="PVD36762.1"/>
    <property type="molecule type" value="Genomic_DNA"/>
</dbReference>
<dbReference type="PANTHER" id="PTHR22168">
    <property type="entry name" value="TMEM26 PROTEIN"/>
    <property type="match status" value="1"/>
</dbReference>
<feature type="region of interest" description="Disordered" evidence="1">
    <location>
        <begin position="104"/>
        <end position="196"/>
    </location>
</feature>
<dbReference type="STRING" id="400727.A0A2T7PTL6"/>
<proteinExistence type="predicted"/>